<dbReference type="InterPro" id="IPR036188">
    <property type="entry name" value="FAD/NAD-bd_sf"/>
</dbReference>
<evidence type="ECO:0000313" key="4">
    <source>
        <dbReference type="Proteomes" id="UP001560685"/>
    </source>
</evidence>
<evidence type="ECO:0000313" key="3">
    <source>
        <dbReference type="EMBL" id="MEX6634441.1"/>
    </source>
</evidence>
<dbReference type="InterPro" id="IPR006076">
    <property type="entry name" value="FAD-dep_OxRdtase"/>
</dbReference>
<proteinExistence type="predicted"/>
<dbReference type="EMBL" id="JBEHZE010000001">
    <property type="protein sequence ID" value="MEX6634441.1"/>
    <property type="molecule type" value="Genomic_DNA"/>
</dbReference>
<name>A0ABV3ZAL9_9PROT</name>
<keyword evidence="4" id="KW-1185">Reference proteome</keyword>
<dbReference type="RefSeq" id="WP_369314425.1">
    <property type="nucleotide sequence ID" value="NZ_JBEHZE010000001.1"/>
</dbReference>
<dbReference type="Gene3D" id="3.50.50.60">
    <property type="entry name" value="FAD/NAD(P)-binding domain"/>
    <property type="match status" value="1"/>
</dbReference>
<protein>
    <submittedName>
        <fullName evidence="3">FAD-binding oxidoreductase</fullName>
        <ecNumber evidence="3">1.-.-.-</ecNumber>
    </submittedName>
</protein>
<dbReference type="Gene3D" id="3.30.9.10">
    <property type="entry name" value="D-Amino Acid Oxidase, subunit A, domain 2"/>
    <property type="match status" value="1"/>
</dbReference>
<comment type="caution">
    <text evidence="3">The sequence shown here is derived from an EMBL/GenBank/DDBJ whole genome shotgun (WGS) entry which is preliminary data.</text>
</comment>
<reference evidence="3 4" key="1">
    <citation type="submission" date="2024-05" db="EMBL/GenBank/DDBJ databases">
        <title>Three bacterial strains, DH-69, EH-24, and ECK-19 isolated from coastal sediments.</title>
        <authorList>
            <person name="Ye Y.-Q."/>
            <person name="Du Z.-J."/>
        </authorList>
    </citation>
    <scope>NUCLEOTIDE SEQUENCE [LARGE SCALE GENOMIC DNA]</scope>
    <source>
        <strain evidence="3 4">ECK-19</strain>
    </source>
</reference>
<organism evidence="3 4">
    <name type="scientific">Hyphococcus lacteus</name>
    <dbReference type="NCBI Taxonomy" id="3143536"/>
    <lineage>
        <taxon>Bacteria</taxon>
        <taxon>Pseudomonadati</taxon>
        <taxon>Pseudomonadota</taxon>
        <taxon>Alphaproteobacteria</taxon>
        <taxon>Parvularculales</taxon>
        <taxon>Parvularculaceae</taxon>
        <taxon>Hyphococcus</taxon>
    </lineage>
</organism>
<keyword evidence="1 3" id="KW-0560">Oxidoreductase</keyword>
<evidence type="ECO:0000256" key="1">
    <source>
        <dbReference type="ARBA" id="ARBA00023002"/>
    </source>
</evidence>
<dbReference type="GO" id="GO:0016491">
    <property type="term" value="F:oxidoreductase activity"/>
    <property type="evidence" value="ECO:0007669"/>
    <property type="project" value="UniProtKB-KW"/>
</dbReference>
<accession>A0ABV3ZAL9</accession>
<dbReference type="EC" id="1.-.-.-" evidence="3"/>
<dbReference type="PANTHER" id="PTHR13847:SF281">
    <property type="entry name" value="FAD DEPENDENT OXIDOREDUCTASE DOMAIN-CONTAINING PROTEIN"/>
    <property type="match status" value="1"/>
</dbReference>
<dbReference type="Proteomes" id="UP001560685">
    <property type="component" value="Unassembled WGS sequence"/>
</dbReference>
<dbReference type="SUPFAM" id="SSF51905">
    <property type="entry name" value="FAD/NAD(P)-binding domain"/>
    <property type="match status" value="1"/>
</dbReference>
<dbReference type="PANTHER" id="PTHR13847">
    <property type="entry name" value="SARCOSINE DEHYDROGENASE-RELATED"/>
    <property type="match status" value="1"/>
</dbReference>
<dbReference type="Pfam" id="PF01266">
    <property type="entry name" value="DAO"/>
    <property type="match status" value="1"/>
</dbReference>
<sequence>MKNDPEHTHNYYAATAHAAPARAALNHNIEVDVAIIGGGFSGIASAISLAERGFSVAIAEAKQIGWGASGRNGGQVLGGWSGEGELIKQLGPRAEEFLWKTRYLGNDIVEARIQKYGIDCDYARGAATVAFNPRQMKGLEAEFEESESHGLKGILSLADKTEIRRHVGSDLYYGGLIDRRGAHCHPLNLCLGEAAAAETIGVQIFENTTVTSIEHTERPVVHTENGHIRARWVILAGNAYHTLEARKLGGYMLPAKTYVLATEPLREDLANSIMPQNLAVCDANWVLDYFRFTADRRFLFGGRCNYANNDIADIEGSLAPRMREIFPQLANVKTDYAWGGVIGIPLNRVPLVGHVSENVLYVQGYSGHGVNCSHIIGEMFADAIEGDCADLDLFEDAKHFKVPMADIIGSPMLALGMSYFRLRDKLGI</sequence>
<feature type="domain" description="FAD dependent oxidoreductase" evidence="2">
    <location>
        <begin position="32"/>
        <end position="382"/>
    </location>
</feature>
<gene>
    <name evidence="3" type="ORF">ABFZ84_12870</name>
</gene>
<evidence type="ECO:0000259" key="2">
    <source>
        <dbReference type="Pfam" id="PF01266"/>
    </source>
</evidence>